<name>A0A1Y2LN82_EPING</name>
<proteinExistence type="predicted"/>
<dbReference type="InterPro" id="IPR006594">
    <property type="entry name" value="LisH"/>
</dbReference>
<dbReference type="AlphaFoldDB" id="A0A1Y2LN82"/>
<dbReference type="Proteomes" id="UP000193240">
    <property type="component" value="Unassembled WGS sequence"/>
</dbReference>
<accession>A0A1Y2LN82</accession>
<organism evidence="3 4">
    <name type="scientific">Epicoccum nigrum</name>
    <name type="common">Soil fungus</name>
    <name type="synonym">Epicoccum purpurascens</name>
    <dbReference type="NCBI Taxonomy" id="105696"/>
    <lineage>
        <taxon>Eukaryota</taxon>
        <taxon>Fungi</taxon>
        <taxon>Dikarya</taxon>
        <taxon>Ascomycota</taxon>
        <taxon>Pezizomycotina</taxon>
        <taxon>Dothideomycetes</taxon>
        <taxon>Pleosporomycetidae</taxon>
        <taxon>Pleosporales</taxon>
        <taxon>Pleosporineae</taxon>
        <taxon>Didymellaceae</taxon>
        <taxon>Epicoccum</taxon>
    </lineage>
</organism>
<dbReference type="InterPro" id="IPR013144">
    <property type="entry name" value="CRA_dom"/>
</dbReference>
<reference evidence="3 4" key="1">
    <citation type="journal article" date="2017" name="Genome Announc.">
        <title>Genome sequence of the saprophytic ascomycete Epicoccum nigrum ICMP 19927 strain isolated from New Zealand.</title>
        <authorList>
            <person name="Fokin M."/>
            <person name="Fleetwood D."/>
            <person name="Weir B.S."/>
            <person name="Villas-Boas S.G."/>
        </authorList>
    </citation>
    <scope>NUCLEOTIDE SEQUENCE [LARGE SCALE GENOMIC DNA]</scope>
    <source>
        <strain evidence="3 4">ICMP 19927</strain>
    </source>
</reference>
<dbReference type="InterPro" id="IPR050618">
    <property type="entry name" value="Ubq-SigPath_Reg"/>
</dbReference>
<dbReference type="PROSITE" id="PS50896">
    <property type="entry name" value="LISH"/>
    <property type="match status" value="1"/>
</dbReference>
<gene>
    <name evidence="3" type="ORF">B5807_09205</name>
</gene>
<dbReference type="Pfam" id="PF08513">
    <property type="entry name" value="LisH"/>
    <property type="match status" value="1"/>
</dbReference>
<feature type="domain" description="CTLH" evidence="2">
    <location>
        <begin position="66"/>
        <end position="123"/>
    </location>
</feature>
<evidence type="ECO:0000313" key="3">
    <source>
        <dbReference type="EMBL" id="OSS45059.1"/>
    </source>
</evidence>
<evidence type="ECO:0000256" key="1">
    <source>
        <dbReference type="ARBA" id="ARBA00002343"/>
    </source>
</evidence>
<dbReference type="InterPro" id="IPR006595">
    <property type="entry name" value="CTLH_C"/>
</dbReference>
<dbReference type="SMART" id="SM00667">
    <property type="entry name" value="LisH"/>
    <property type="match status" value="1"/>
</dbReference>
<evidence type="ECO:0000313" key="4">
    <source>
        <dbReference type="Proteomes" id="UP000193240"/>
    </source>
</evidence>
<comment type="function">
    <text evidence="1">Involved in the proteasome-dependent degradation of fructose-1,6-bisphosphatase.</text>
</comment>
<dbReference type="SMART" id="SM00668">
    <property type="entry name" value="CTLH"/>
    <property type="match status" value="1"/>
</dbReference>
<protein>
    <recommendedName>
        <fullName evidence="2">CTLH domain-containing protein</fullName>
    </recommendedName>
</protein>
<dbReference type="InParanoid" id="A0A1Y2LN82"/>
<keyword evidence="4" id="KW-1185">Reference proteome</keyword>
<sequence length="253" mass="27795">MSSSTVSVSAATPTQHPFQRKVNDVKPSKTDINFVVMDYLISEGYPRAAERFAKEANIQLPLEEESIQSRVEIRQAIHAGDIDIAVQKINDLNPQILDTDAALHFALLRLQLIELIRSCTSSAESDVTPALSFASSQLAPRAATNPDFLKDLELTMTLLIFLPATGKLQKELAELLEPSLRRDVASRVNEAILTSMGTHGEARMRSLVRLRQWAETKARDANKDLPPVLPLGLQDAEDTIIGNNGEGADVMVQ</sequence>
<dbReference type="OMA" id="KMILWAQ"/>
<dbReference type="EMBL" id="KZ107855">
    <property type="protein sequence ID" value="OSS45059.1"/>
    <property type="molecule type" value="Genomic_DNA"/>
</dbReference>
<dbReference type="InterPro" id="IPR024964">
    <property type="entry name" value="CTLH/CRA"/>
</dbReference>
<dbReference type="STRING" id="105696.A0A1Y2LN82"/>
<dbReference type="PANTHER" id="PTHR12864">
    <property type="entry name" value="RAN BINDING PROTEIN 9-RELATED"/>
    <property type="match status" value="1"/>
</dbReference>
<dbReference type="Pfam" id="PF10607">
    <property type="entry name" value="CTLH"/>
    <property type="match status" value="1"/>
</dbReference>
<dbReference type="PROSITE" id="PS50897">
    <property type="entry name" value="CTLH"/>
    <property type="match status" value="1"/>
</dbReference>
<evidence type="ECO:0000259" key="2">
    <source>
        <dbReference type="PROSITE" id="PS50897"/>
    </source>
</evidence>
<dbReference type="SMART" id="SM00757">
    <property type="entry name" value="CRA"/>
    <property type="match status" value="1"/>
</dbReference>